<dbReference type="STRING" id="984487.A0A1E4SNL9"/>
<protein>
    <submittedName>
        <fullName evidence="4">Striatin-domain-containing protein</fullName>
    </submittedName>
</protein>
<dbReference type="Proteomes" id="UP000094285">
    <property type="component" value="Unassembled WGS sequence"/>
</dbReference>
<dbReference type="InterPro" id="IPR013258">
    <property type="entry name" value="Striatin_N"/>
</dbReference>
<sequence>MNSSRLQTAGKPPTGGVPQVQWLNQQHPQHTQNLLLLPLQHQQLQLPHLLLHQQLGSYYSSANYSLPGVINYLTSEFTNLERFKIMTNLEKSEMKYKIIQLQCEVNSLKLVCDKQKSQISKLETENRKLKEQSTGEVHASSESGEDHPDSQLPEIPDVDLLVIKKSRQQLTKSMKEIVHLLKIPSAKNMNYLGIPETSDIPINNELDALVNHEDNFNDNFDFNDRHILSLSPRSMKKGKSVTSQYFGDEGEAPEAYVDFDDIKDVNVDFFNEKQFTGTQVSVNESRSLPYESDAETEILENVDEVVAPLDKQPLSGEEKHTNQQVFEDGEIQVHLTSISDEYRIEVFDKNAKKKVFSKDVYIDSVEPDKLISLHRIALEDSRGTFLAVQENGIVFSLTVETDNTRETELINLKNQKVHIQSSGLTELPHIEKTRKFGFVVNSLEDNFVIKVFQLTLKDGEFETKEIGSFNRNFITKNASSKHIEFDTWAVNNSAQIKPSSPKKKKGKAESGASAEEEETAFVPYELVYRSEDSLLRVNVVNKTIQTLPW</sequence>
<feature type="region of interest" description="Disordered" evidence="2">
    <location>
        <begin position="495"/>
        <end position="514"/>
    </location>
</feature>
<dbReference type="OrthoDB" id="727118at2759"/>
<dbReference type="Pfam" id="PF08232">
    <property type="entry name" value="Striatin"/>
    <property type="match status" value="1"/>
</dbReference>
<dbReference type="AlphaFoldDB" id="A0A1E4SNL9"/>
<dbReference type="PANTHER" id="PTHR15653:SF0">
    <property type="entry name" value="CONNECTOR OF KINASE TO AP-1, ISOFORM E"/>
    <property type="match status" value="1"/>
</dbReference>
<evidence type="ECO:0000313" key="5">
    <source>
        <dbReference type="Proteomes" id="UP000094285"/>
    </source>
</evidence>
<feature type="compositionally biased region" description="Basic and acidic residues" evidence="2">
    <location>
        <begin position="123"/>
        <end position="133"/>
    </location>
</feature>
<feature type="domain" description="Striatin N-terminal" evidence="3">
    <location>
        <begin position="65"/>
        <end position="185"/>
    </location>
</feature>
<evidence type="ECO:0000256" key="2">
    <source>
        <dbReference type="SAM" id="MobiDB-lite"/>
    </source>
</evidence>
<name>A0A1E4SNL9_9ASCO</name>
<evidence type="ECO:0000259" key="3">
    <source>
        <dbReference type="Pfam" id="PF08232"/>
    </source>
</evidence>
<dbReference type="InterPro" id="IPR051488">
    <property type="entry name" value="WD_repeat_striatin"/>
</dbReference>
<organism evidence="4 5">
    <name type="scientific">Suhomyces tanzawaensis NRRL Y-17324</name>
    <dbReference type="NCBI Taxonomy" id="984487"/>
    <lineage>
        <taxon>Eukaryota</taxon>
        <taxon>Fungi</taxon>
        <taxon>Dikarya</taxon>
        <taxon>Ascomycota</taxon>
        <taxon>Saccharomycotina</taxon>
        <taxon>Pichiomycetes</taxon>
        <taxon>Debaryomycetaceae</taxon>
        <taxon>Suhomyces</taxon>
    </lineage>
</organism>
<feature type="region of interest" description="Disordered" evidence="2">
    <location>
        <begin position="1"/>
        <end position="20"/>
    </location>
</feature>
<dbReference type="PANTHER" id="PTHR15653">
    <property type="entry name" value="STRIATIN"/>
    <property type="match status" value="1"/>
</dbReference>
<keyword evidence="5" id="KW-1185">Reference proteome</keyword>
<evidence type="ECO:0000256" key="1">
    <source>
        <dbReference type="ARBA" id="ARBA00023054"/>
    </source>
</evidence>
<dbReference type="GeneID" id="30980543"/>
<keyword evidence="1" id="KW-0175">Coiled coil</keyword>
<dbReference type="RefSeq" id="XP_020066241.1">
    <property type="nucleotide sequence ID" value="XM_020206406.1"/>
</dbReference>
<feature type="region of interest" description="Disordered" evidence="2">
    <location>
        <begin position="123"/>
        <end position="153"/>
    </location>
</feature>
<gene>
    <name evidence="4" type="ORF">CANTADRAFT_190833</name>
</gene>
<dbReference type="EMBL" id="KV453910">
    <property type="protein sequence ID" value="ODV81119.1"/>
    <property type="molecule type" value="Genomic_DNA"/>
</dbReference>
<reference evidence="5" key="1">
    <citation type="submission" date="2016-05" db="EMBL/GenBank/DDBJ databases">
        <title>Comparative genomics of biotechnologically important yeasts.</title>
        <authorList>
            <consortium name="DOE Joint Genome Institute"/>
            <person name="Riley R."/>
            <person name="Haridas S."/>
            <person name="Wolfe K.H."/>
            <person name="Lopes M.R."/>
            <person name="Hittinger C.T."/>
            <person name="Goker M."/>
            <person name="Salamov A."/>
            <person name="Wisecaver J."/>
            <person name="Long T.M."/>
            <person name="Aerts A.L."/>
            <person name="Barry K."/>
            <person name="Choi C."/>
            <person name="Clum A."/>
            <person name="Coughlan A.Y."/>
            <person name="Deshpande S."/>
            <person name="Douglass A.P."/>
            <person name="Hanson S.J."/>
            <person name="Klenk H.-P."/>
            <person name="Labutti K."/>
            <person name="Lapidus A."/>
            <person name="Lindquist E."/>
            <person name="Lipzen A."/>
            <person name="Meier-Kolthoff J.P."/>
            <person name="Ohm R.A."/>
            <person name="Otillar R.P."/>
            <person name="Pangilinan J."/>
            <person name="Peng Y."/>
            <person name="Rokas A."/>
            <person name="Rosa C.A."/>
            <person name="Scheuner C."/>
            <person name="Sibirny A.A."/>
            <person name="Slot J.C."/>
            <person name="Stielow J.B."/>
            <person name="Sun H."/>
            <person name="Kurtzman C.P."/>
            <person name="Blackwell M."/>
            <person name="Grigoriev I.V."/>
            <person name="Jeffries T.W."/>
        </authorList>
    </citation>
    <scope>NUCLEOTIDE SEQUENCE [LARGE SCALE GENOMIC DNA]</scope>
    <source>
        <strain evidence="5">NRRL Y-17324</strain>
    </source>
</reference>
<evidence type="ECO:0000313" key="4">
    <source>
        <dbReference type="EMBL" id="ODV81119.1"/>
    </source>
</evidence>
<proteinExistence type="predicted"/>
<accession>A0A1E4SNL9</accession>